<keyword evidence="14" id="KW-1185">Reference proteome</keyword>
<dbReference type="eggNOG" id="COG0750">
    <property type="taxonomic scope" value="Bacteria"/>
</dbReference>
<dbReference type="RefSeq" id="WP_016482886.1">
    <property type="nucleotide sequence ID" value="NC_021487.1"/>
</dbReference>
<accession>S0EYE4</accession>
<dbReference type="GO" id="GO:0006508">
    <property type="term" value="P:proteolysis"/>
    <property type="evidence" value="ECO:0007669"/>
    <property type="project" value="UniProtKB-KW"/>
</dbReference>
<keyword evidence="7" id="KW-0862">Zinc</keyword>
<dbReference type="GO" id="GO:0016020">
    <property type="term" value="C:membrane"/>
    <property type="evidence" value="ECO:0007669"/>
    <property type="project" value="UniProtKB-SubCell"/>
</dbReference>
<dbReference type="EMBL" id="HF951689">
    <property type="protein sequence ID" value="CCW35351.1"/>
    <property type="molecule type" value="Genomic_DNA"/>
</dbReference>
<dbReference type="STRING" id="454171.CP488_02561"/>
<dbReference type="InterPro" id="IPR001478">
    <property type="entry name" value="PDZ"/>
</dbReference>
<feature type="transmembrane region" description="Helical" evidence="11">
    <location>
        <begin position="411"/>
        <end position="430"/>
    </location>
</feature>
<evidence type="ECO:0000256" key="2">
    <source>
        <dbReference type="ARBA" id="ARBA00004141"/>
    </source>
</evidence>
<sequence>MMHLVSTLIYFIVVLSVLVVAHEWGHYIVAKLFKMRVEEFSLFFGKRLLRLGVRHGTEYNIRAVPLGGFVRIAGMDPSDLFDAAPVLPSNDTPDSAPALHGLAEADLATLDKSQISQKVREAVIGAIGEEHSLTPTGRAELEALLLSPSLNEQERRYLQMVLSAHPDPAGYSQKPIWQRALVIFAGPFMSLFFGFMLFCLLGFTVGLPDSITRTNVIETVVANTPAAQSGLKAGDKIVRIDSTPIRNGDQMVQIIRASVGKPLHLLVQRGKELLPITVTPKPQIITTEKGTKERAGIIGVMVEAEPKLKRYPPLQAIVRGTQITFLSIDMMLRGIFSRDVRENIGGPIAIASQINNAQQQGPAYVALLAAELSMSLGVVNLFPIPILDGGHLLLLGIEAARRRKLTTKEMYQAQFVGLAIIGIIFLLVMWNDILRILPHGKQ</sequence>
<protein>
    <submittedName>
        <fullName evidence="13">Predicted membrane-associated Zn-dependent proteases 1</fullName>
        <ecNumber evidence="13">3.4.24.-</ecNumber>
    </submittedName>
</protein>
<comment type="similarity">
    <text evidence="3">Belongs to the peptidase M50B family.</text>
</comment>
<evidence type="ECO:0000256" key="11">
    <source>
        <dbReference type="SAM" id="Phobius"/>
    </source>
</evidence>
<dbReference type="SUPFAM" id="SSF50156">
    <property type="entry name" value="PDZ domain-like"/>
    <property type="match status" value="1"/>
</dbReference>
<dbReference type="HOGENOM" id="CLU_025778_1_4_0"/>
<keyword evidence="5 11" id="KW-0812">Transmembrane</keyword>
<gene>
    <name evidence="13" type="ORF">CCALI_01535</name>
</gene>
<keyword evidence="8 11" id="KW-1133">Transmembrane helix</keyword>
<evidence type="ECO:0000259" key="12">
    <source>
        <dbReference type="PROSITE" id="PS50106"/>
    </source>
</evidence>
<keyword evidence="6 13" id="KW-0378">Hydrolase</keyword>
<dbReference type="EC" id="3.4.24.-" evidence="13"/>
<organism evidence="13 14">
    <name type="scientific">Chthonomonas calidirosea (strain DSM 23976 / ICMP 18418 / T49)</name>
    <dbReference type="NCBI Taxonomy" id="1303518"/>
    <lineage>
        <taxon>Bacteria</taxon>
        <taxon>Bacillati</taxon>
        <taxon>Armatimonadota</taxon>
        <taxon>Chthonomonadia</taxon>
        <taxon>Chthonomonadales</taxon>
        <taxon>Chthonomonadaceae</taxon>
        <taxon>Chthonomonas</taxon>
    </lineage>
</organism>
<keyword evidence="4 13" id="KW-0645">Protease</keyword>
<evidence type="ECO:0000313" key="14">
    <source>
        <dbReference type="Proteomes" id="UP000014227"/>
    </source>
</evidence>
<dbReference type="InterPro" id="IPR036034">
    <property type="entry name" value="PDZ_sf"/>
</dbReference>
<keyword evidence="9" id="KW-0482">Metalloprotease</keyword>
<dbReference type="InterPro" id="IPR008915">
    <property type="entry name" value="Peptidase_M50"/>
</dbReference>
<dbReference type="PATRIC" id="fig|1303518.3.peg.1573"/>
<reference evidence="14" key="1">
    <citation type="submission" date="2013-03" db="EMBL/GenBank/DDBJ databases">
        <title>Genome sequence of Chthonomonas calidirosea, the first sequenced genome from the Armatimonadetes phylum (formally candidate division OP10).</title>
        <authorList>
            <person name="Lee K.C.Y."/>
            <person name="Morgan X.C."/>
            <person name="Dunfield P.F."/>
            <person name="Tamas I."/>
            <person name="Houghton K.M."/>
            <person name="Vyssotski M."/>
            <person name="Ryan J.L.J."/>
            <person name="Lagutin K."/>
            <person name="McDonald I.R."/>
            <person name="Stott M.B."/>
        </authorList>
    </citation>
    <scope>NUCLEOTIDE SEQUENCE [LARGE SCALE GENOMIC DNA]</scope>
    <source>
        <strain evidence="14">DSM 23976 / ICMP 18418 / T49</strain>
    </source>
</reference>
<evidence type="ECO:0000256" key="3">
    <source>
        <dbReference type="ARBA" id="ARBA00007931"/>
    </source>
</evidence>
<dbReference type="CDD" id="cd06163">
    <property type="entry name" value="S2P-M50_PDZ_RseP-like"/>
    <property type="match status" value="1"/>
</dbReference>
<name>S0EYE4_CHTCT</name>
<feature type="transmembrane region" description="Helical" evidence="11">
    <location>
        <begin position="181"/>
        <end position="203"/>
    </location>
</feature>
<dbReference type="KEGG" id="ccz:CCALI_01535"/>
<dbReference type="InterPro" id="IPR004387">
    <property type="entry name" value="Pept_M50_Zn"/>
</dbReference>
<comment type="subcellular location">
    <subcellularLocation>
        <location evidence="2">Membrane</location>
        <topology evidence="2">Multi-pass membrane protein</topology>
    </subcellularLocation>
</comment>
<comment type="cofactor">
    <cofactor evidence="1">
        <name>Zn(2+)</name>
        <dbReference type="ChEBI" id="CHEBI:29105"/>
    </cofactor>
</comment>
<dbReference type="PROSITE" id="PS50106">
    <property type="entry name" value="PDZ"/>
    <property type="match status" value="1"/>
</dbReference>
<dbReference type="InterPro" id="IPR041489">
    <property type="entry name" value="PDZ_6"/>
</dbReference>
<proteinExistence type="inferred from homology"/>
<dbReference type="FunCoup" id="S0EYE4">
    <property type="interactions" value="416"/>
</dbReference>
<evidence type="ECO:0000256" key="10">
    <source>
        <dbReference type="ARBA" id="ARBA00023136"/>
    </source>
</evidence>
<dbReference type="GO" id="GO:0004222">
    <property type="term" value="F:metalloendopeptidase activity"/>
    <property type="evidence" value="ECO:0007669"/>
    <property type="project" value="InterPro"/>
</dbReference>
<dbReference type="CDD" id="cd23081">
    <property type="entry name" value="cpPDZ_EcRseP-like"/>
    <property type="match status" value="1"/>
</dbReference>
<evidence type="ECO:0000256" key="9">
    <source>
        <dbReference type="ARBA" id="ARBA00023049"/>
    </source>
</evidence>
<dbReference type="PANTHER" id="PTHR42837">
    <property type="entry name" value="REGULATOR OF SIGMA-E PROTEASE RSEP"/>
    <property type="match status" value="1"/>
</dbReference>
<evidence type="ECO:0000256" key="5">
    <source>
        <dbReference type="ARBA" id="ARBA00022692"/>
    </source>
</evidence>
<evidence type="ECO:0000313" key="13">
    <source>
        <dbReference type="EMBL" id="CCW35351.1"/>
    </source>
</evidence>
<evidence type="ECO:0000256" key="7">
    <source>
        <dbReference type="ARBA" id="ARBA00022833"/>
    </source>
</evidence>
<evidence type="ECO:0000256" key="4">
    <source>
        <dbReference type="ARBA" id="ARBA00022670"/>
    </source>
</evidence>
<keyword evidence="10 11" id="KW-0472">Membrane</keyword>
<dbReference type="Pfam" id="PF17820">
    <property type="entry name" value="PDZ_6"/>
    <property type="match status" value="1"/>
</dbReference>
<dbReference type="PANTHER" id="PTHR42837:SF2">
    <property type="entry name" value="MEMBRANE METALLOPROTEASE ARASP2, CHLOROPLASTIC-RELATED"/>
    <property type="match status" value="1"/>
</dbReference>
<dbReference type="SMART" id="SM00228">
    <property type="entry name" value="PDZ"/>
    <property type="match status" value="1"/>
</dbReference>
<evidence type="ECO:0000256" key="6">
    <source>
        <dbReference type="ARBA" id="ARBA00022801"/>
    </source>
</evidence>
<evidence type="ECO:0000256" key="1">
    <source>
        <dbReference type="ARBA" id="ARBA00001947"/>
    </source>
</evidence>
<evidence type="ECO:0000256" key="8">
    <source>
        <dbReference type="ARBA" id="ARBA00022989"/>
    </source>
</evidence>
<dbReference type="OrthoDB" id="9782003at2"/>
<feature type="domain" description="PDZ" evidence="12">
    <location>
        <begin position="201"/>
        <end position="247"/>
    </location>
</feature>
<dbReference type="Pfam" id="PF02163">
    <property type="entry name" value="Peptidase_M50"/>
    <property type="match status" value="1"/>
</dbReference>
<dbReference type="AlphaFoldDB" id="S0EYE4"/>
<dbReference type="Gene3D" id="2.30.42.10">
    <property type="match status" value="1"/>
</dbReference>
<dbReference type="Proteomes" id="UP000014227">
    <property type="component" value="Chromosome I"/>
</dbReference>
<dbReference type="InParanoid" id="S0EYE4"/>